<dbReference type="Proteomes" id="UP000054843">
    <property type="component" value="Unassembled WGS sequence"/>
</dbReference>
<reference evidence="2 3" key="1">
    <citation type="submission" date="2015-01" db="EMBL/GenBank/DDBJ databases">
        <title>Evolution of Trichinella species and genotypes.</title>
        <authorList>
            <person name="Korhonen P.K."/>
            <person name="Edoardo P."/>
            <person name="Giuseppe L.R."/>
            <person name="Gasser R.B."/>
        </authorList>
    </citation>
    <scope>NUCLEOTIDE SEQUENCE [LARGE SCALE GENOMIC DNA]</scope>
    <source>
        <strain evidence="2">ISS1980</strain>
    </source>
</reference>
<sequence length="94" mass="10612">MVERSPSTAGRYGKMSTPSSAHRRIKDYQMNLQKFPEYQLRGKSKIKVMLMQSTSRLKNSGMTKVQTPHPNCNRARGLGKATPKPFPTALKHLP</sequence>
<gene>
    <name evidence="2" type="ORF">T10_13568</name>
</gene>
<dbReference type="EMBL" id="JYDO01000103">
    <property type="protein sequence ID" value="KRZ71075.1"/>
    <property type="molecule type" value="Genomic_DNA"/>
</dbReference>
<evidence type="ECO:0000313" key="3">
    <source>
        <dbReference type="Proteomes" id="UP000054843"/>
    </source>
</evidence>
<name>A0A0V1MHL3_9BILA</name>
<evidence type="ECO:0000256" key="1">
    <source>
        <dbReference type="SAM" id="MobiDB-lite"/>
    </source>
</evidence>
<dbReference type="AlphaFoldDB" id="A0A0V1MHL3"/>
<keyword evidence="3" id="KW-1185">Reference proteome</keyword>
<feature type="region of interest" description="Disordered" evidence="1">
    <location>
        <begin position="57"/>
        <end position="94"/>
    </location>
</feature>
<evidence type="ECO:0000313" key="2">
    <source>
        <dbReference type="EMBL" id="KRZ71075.1"/>
    </source>
</evidence>
<proteinExistence type="predicted"/>
<comment type="caution">
    <text evidence="2">The sequence shown here is derived from an EMBL/GenBank/DDBJ whole genome shotgun (WGS) entry which is preliminary data.</text>
</comment>
<feature type="region of interest" description="Disordered" evidence="1">
    <location>
        <begin position="1"/>
        <end position="23"/>
    </location>
</feature>
<accession>A0A0V1MHL3</accession>
<protein>
    <submittedName>
        <fullName evidence="2">Uncharacterized protein</fullName>
    </submittedName>
</protein>
<organism evidence="2 3">
    <name type="scientific">Trichinella papuae</name>
    <dbReference type="NCBI Taxonomy" id="268474"/>
    <lineage>
        <taxon>Eukaryota</taxon>
        <taxon>Metazoa</taxon>
        <taxon>Ecdysozoa</taxon>
        <taxon>Nematoda</taxon>
        <taxon>Enoplea</taxon>
        <taxon>Dorylaimia</taxon>
        <taxon>Trichinellida</taxon>
        <taxon>Trichinellidae</taxon>
        <taxon>Trichinella</taxon>
    </lineage>
</organism>
<feature type="compositionally biased region" description="Polar residues" evidence="1">
    <location>
        <begin position="57"/>
        <end position="70"/>
    </location>
</feature>